<evidence type="ECO:0000313" key="2">
    <source>
        <dbReference type="Proteomes" id="UP001596047"/>
    </source>
</evidence>
<reference evidence="2" key="1">
    <citation type="journal article" date="2019" name="Int. J. Syst. Evol. Microbiol.">
        <title>The Global Catalogue of Microorganisms (GCM) 10K type strain sequencing project: providing services to taxonomists for standard genome sequencing and annotation.</title>
        <authorList>
            <consortium name="The Broad Institute Genomics Platform"/>
            <consortium name="The Broad Institute Genome Sequencing Center for Infectious Disease"/>
            <person name="Wu L."/>
            <person name="Ma J."/>
        </authorList>
    </citation>
    <scope>NUCLEOTIDE SEQUENCE [LARGE SCALE GENOMIC DNA]</scope>
    <source>
        <strain evidence="2">CGMCC 1.3240</strain>
    </source>
</reference>
<name>A0ABW0W4R5_9BACL</name>
<comment type="caution">
    <text evidence="1">The sequence shown here is derived from an EMBL/GenBank/DDBJ whole genome shotgun (WGS) entry which is preliminary data.</text>
</comment>
<gene>
    <name evidence="1" type="ORF">ACFPYJ_27855</name>
</gene>
<keyword evidence="2" id="KW-1185">Reference proteome</keyword>
<proteinExistence type="predicted"/>
<organism evidence="1 2">
    <name type="scientific">Paenibacillus solisilvae</name>
    <dbReference type="NCBI Taxonomy" id="2486751"/>
    <lineage>
        <taxon>Bacteria</taxon>
        <taxon>Bacillati</taxon>
        <taxon>Bacillota</taxon>
        <taxon>Bacilli</taxon>
        <taxon>Bacillales</taxon>
        <taxon>Paenibacillaceae</taxon>
        <taxon>Paenibacillus</taxon>
    </lineage>
</organism>
<dbReference type="Proteomes" id="UP001596047">
    <property type="component" value="Unassembled WGS sequence"/>
</dbReference>
<evidence type="ECO:0000313" key="1">
    <source>
        <dbReference type="EMBL" id="MFC5652850.1"/>
    </source>
</evidence>
<dbReference type="EMBL" id="JBHSOW010000106">
    <property type="protein sequence ID" value="MFC5652850.1"/>
    <property type="molecule type" value="Genomic_DNA"/>
</dbReference>
<accession>A0ABW0W4R5</accession>
<protein>
    <submittedName>
        <fullName evidence="1">Uncharacterized protein</fullName>
    </submittedName>
</protein>
<dbReference type="RefSeq" id="WP_379191503.1">
    <property type="nucleotide sequence ID" value="NZ_JBHSOW010000106.1"/>
</dbReference>
<sequence>MVDKEQFCCVRCEQLFLKTDAEVIFRTGFYRSILALGCCKACYDATSGASLPESEDLFSEGRLKRYEDVSDQPFTDIKQQMALAL</sequence>